<protein>
    <submittedName>
        <fullName evidence="2">Uncharacterized protein</fullName>
    </submittedName>
</protein>
<dbReference type="EMBL" id="MLJW01008853">
    <property type="protein sequence ID" value="OIQ63614.1"/>
    <property type="molecule type" value="Genomic_DNA"/>
</dbReference>
<accession>A0A1J5NXV3</accession>
<comment type="caution">
    <text evidence="2">The sequence shown here is derived from an EMBL/GenBank/DDBJ whole genome shotgun (WGS) entry which is preliminary data.</text>
</comment>
<organism evidence="2">
    <name type="scientific">mine drainage metagenome</name>
    <dbReference type="NCBI Taxonomy" id="410659"/>
    <lineage>
        <taxon>unclassified sequences</taxon>
        <taxon>metagenomes</taxon>
        <taxon>ecological metagenomes</taxon>
    </lineage>
</organism>
<reference evidence="2" key="1">
    <citation type="submission" date="2016-10" db="EMBL/GenBank/DDBJ databases">
        <title>Sequence of Gallionella enrichment culture.</title>
        <authorList>
            <person name="Poehlein A."/>
            <person name="Muehling M."/>
            <person name="Daniel R."/>
        </authorList>
    </citation>
    <scope>NUCLEOTIDE SEQUENCE</scope>
</reference>
<evidence type="ECO:0000313" key="2">
    <source>
        <dbReference type="EMBL" id="OIQ63614.1"/>
    </source>
</evidence>
<gene>
    <name evidence="2" type="ORF">GALL_548450</name>
</gene>
<feature type="compositionally biased region" description="Low complexity" evidence="1">
    <location>
        <begin position="102"/>
        <end position="114"/>
    </location>
</feature>
<feature type="region of interest" description="Disordered" evidence="1">
    <location>
        <begin position="95"/>
        <end position="180"/>
    </location>
</feature>
<name>A0A1J5NXV3_9ZZZZ</name>
<feature type="compositionally biased region" description="Basic residues" evidence="1">
    <location>
        <begin position="154"/>
        <end position="168"/>
    </location>
</feature>
<dbReference type="AlphaFoldDB" id="A0A1J5NXV3"/>
<evidence type="ECO:0000256" key="1">
    <source>
        <dbReference type="SAM" id="MobiDB-lite"/>
    </source>
</evidence>
<sequence>MHIVCLRPVSSVRFGVIFHPSASASGRIGSAGAGTAAGFQPICRFSDLFFRSGACPYGLHRAIRYPHRKATLRFCQQRSLAGHLDRGRRILGRVRQPADRSGAALQGAAGQARQHPGAARRLAPSEQRQAGGYGGLSGFPARHRVSGGRTGLGGRKHLQCRSGNRHPGRPAARGPGDQRPLCAERGQCALGQPVRRAVRHRRHL</sequence>
<proteinExistence type="predicted"/>